<dbReference type="RefSeq" id="WP_142550939.1">
    <property type="nucleotide sequence ID" value="NZ_VIFX01000004.1"/>
</dbReference>
<accession>A0A544W6P5</accession>
<comment type="caution">
    <text evidence="2">The sequence shown here is derived from an EMBL/GenBank/DDBJ whole genome shotgun (WGS) entry which is preliminary data.</text>
</comment>
<organism evidence="2 3">
    <name type="scientific">Mycolicibacterium hodleri</name>
    <dbReference type="NCBI Taxonomy" id="49897"/>
    <lineage>
        <taxon>Bacteria</taxon>
        <taxon>Bacillati</taxon>
        <taxon>Actinomycetota</taxon>
        <taxon>Actinomycetes</taxon>
        <taxon>Mycobacteriales</taxon>
        <taxon>Mycobacteriaceae</taxon>
        <taxon>Mycolicibacterium</taxon>
    </lineage>
</organism>
<dbReference type="PANTHER" id="PTHR43586:SF21">
    <property type="entry name" value="PYRIDOXAL PHOSPHATE (PLP)-DEPENDENT ASPARTATE AMINOTRANSFERASE SUPERFAMILY"/>
    <property type="match status" value="1"/>
</dbReference>
<sequence>MVTTPPRSAFGAQFVGAAGFLNSSTYGLPPTFMFDALTERMGEWQAGTMDVPSFDQSVDRGRAAYSDLVGVAVDSVTMGGSVSALLGLVASAVPDGARVATLTGEFTSTTFPFAAQASRGVTVSELPADELIATAADYDVVTVSLVQSATGEVLDVDGLRAAVAGTDTVTVLDATQAVGWKVLDLGWADVTVAAVYKWLLAPRGTAWMSLSDRVSARMTPHLANWYACEQPWSSIYGLPLRLAADARRFDTSPAWFGVFGAGLTMPWLASLDRHDVEAHCLGLATRLRGEYDLPKVESAIVSLPFPDAAAAAERLTAAGIRASVRAGAVRVAFHLYNTEDDLQLLVDALAG</sequence>
<dbReference type="Gene3D" id="3.90.1150.10">
    <property type="entry name" value="Aspartate Aminotransferase, domain 1"/>
    <property type="match status" value="1"/>
</dbReference>
<dbReference type="Pfam" id="PF00266">
    <property type="entry name" value="Aminotran_5"/>
    <property type="match status" value="1"/>
</dbReference>
<feature type="domain" description="Aminotransferase class V" evidence="1">
    <location>
        <begin position="120"/>
        <end position="287"/>
    </location>
</feature>
<dbReference type="SUPFAM" id="SSF53383">
    <property type="entry name" value="PLP-dependent transferases"/>
    <property type="match status" value="1"/>
</dbReference>
<reference evidence="2 3" key="1">
    <citation type="submission" date="2018-10" db="EMBL/GenBank/DDBJ databases">
        <title>Draft genome of Mycobacterium hodleri strain B.</title>
        <authorList>
            <person name="Amande T.J."/>
            <person name="Mcgenity T.J."/>
        </authorList>
    </citation>
    <scope>NUCLEOTIDE SEQUENCE [LARGE SCALE GENOMIC DNA]</scope>
    <source>
        <strain evidence="2 3">B</strain>
    </source>
</reference>
<dbReference type="Gene3D" id="3.40.640.10">
    <property type="entry name" value="Type I PLP-dependent aspartate aminotransferase-like (Major domain)"/>
    <property type="match status" value="1"/>
</dbReference>
<keyword evidence="3" id="KW-1185">Reference proteome</keyword>
<dbReference type="Proteomes" id="UP000315759">
    <property type="component" value="Unassembled WGS sequence"/>
</dbReference>
<dbReference type="InterPro" id="IPR015422">
    <property type="entry name" value="PyrdxlP-dep_Trfase_small"/>
</dbReference>
<evidence type="ECO:0000259" key="1">
    <source>
        <dbReference type="Pfam" id="PF00266"/>
    </source>
</evidence>
<dbReference type="EMBL" id="VIFX01000004">
    <property type="protein sequence ID" value="TQR87906.1"/>
    <property type="molecule type" value="Genomic_DNA"/>
</dbReference>
<proteinExistence type="predicted"/>
<dbReference type="AlphaFoldDB" id="A0A544W6P5"/>
<gene>
    <name evidence="2" type="ORF">D8S82_04710</name>
</gene>
<dbReference type="InterPro" id="IPR015421">
    <property type="entry name" value="PyrdxlP-dep_Trfase_major"/>
</dbReference>
<dbReference type="InterPro" id="IPR015424">
    <property type="entry name" value="PyrdxlP-dep_Trfase"/>
</dbReference>
<name>A0A544W6P5_9MYCO</name>
<dbReference type="PANTHER" id="PTHR43586">
    <property type="entry name" value="CYSTEINE DESULFURASE"/>
    <property type="match status" value="1"/>
</dbReference>
<keyword evidence="2" id="KW-0808">Transferase</keyword>
<protein>
    <submittedName>
        <fullName evidence="2">Aminotransferase class V-fold PLP-dependent enzyme</fullName>
    </submittedName>
</protein>
<evidence type="ECO:0000313" key="3">
    <source>
        <dbReference type="Proteomes" id="UP000315759"/>
    </source>
</evidence>
<dbReference type="GO" id="GO:0008483">
    <property type="term" value="F:transaminase activity"/>
    <property type="evidence" value="ECO:0007669"/>
    <property type="project" value="UniProtKB-KW"/>
</dbReference>
<evidence type="ECO:0000313" key="2">
    <source>
        <dbReference type="EMBL" id="TQR87906.1"/>
    </source>
</evidence>
<keyword evidence="2" id="KW-0032">Aminotransferase</keyword>
<dbReference type="InterPro" id="IPR000192">
    <property type="entry name" value="Aminotrans_V_dom"/>
</dbReference>